<evidence type="ECO:0000313" key="2">
    <source>
        <dbReference type="EMBL" id="MBP2190679.1"/>
    </source>
</evidence>
<organism evidence="2 3">
    <name type="scientific">Nocardia goodfellowii</name>
    <dbReference type="NCBI Taxonomy" id="882446"/>
    <lineage>
        <taxon>Bacteria</taxon>
        <taxon>Bacillati</taxon>
        <taxon>Actinomycetota</taxon>
        <taxon>Actinomycetes</taxon>
        <taxon>Mycobacteriales</taxon>
        <taxon>Nocardiaceae</taxon>
        <taxon>Nocardia</taxon>
    </lineage>
</organism>
<dbReference type="Proteomes" id="UP001519325">
    <property type="component" value="Unassembled WGS sequence"/>
</dbReference>
<keyword evidence="3" id="KW-1185">Reference proteome</keyword>
<dbReference type="EMBL" id="JAGGMR010000001">
    <property type="protein sequence ID" value="MBP2190679.1"/>
    <property type="molecule type" value="Genomic_DNA"/>
</dbReference>
<proteinExistence type="predicted"/>
<accession>A0ABS4QG56</accession>
<name>A0ABS4QG56_9NOCA</name>
<dbReference type="Pfam" id="PF19054">
    <property type="entry name" value="DUF5753"/>
    <property type="match status" value="1"/>
</dbReference>
<sequence length="127" mass="13232">MTHISTYTSCASGGLAAVQSRLIDREAATTLQRNYNSHIVIGLLQTPAYATAILSASIAMLDIPDDTCVEGIETVTGVAASSDARDVALAARTFDAIFEVAAYGQDARAILARALDNHTNNSTASEG</sequence>
<evidence type="ECO:0000259" key="1">
    <source>
        <dbReference type="Pfam" id="PF19054"/>
    </source>
</evidence>
<dbReference type="RefSeq" id="WP_209891147.1">
    <property type="nucleotide sequence ID" value="NZ_JAGGMR010000001.1"/>
</dbReference>
<feature type="domain" description="DUF5753" evidence="1">
    <location>
        <begin position="20"/>
        <end position="56"/>
    </location>
</feature>
<evidence type="ECO:0000313" key="3">
    <source>
        <dbReference type="Proteomes" id="UP001519325"/>
    </source>
</evidence>
<gene>
    <name evidence="2" type="ORF">BJ987_003580</name>
</gene>
<protein>
    <recommendedName>
        <fullName evidence="1">DUF5753 domain-containing protein</fullName>
    </recommendedName>
</protein>
<dbReference type="InterPro" id="IPR043917">
    <property type="entry name" value="DUF5753"/>
</dbReference>
<comment type="caution">
    <text evidence="2">The sequence shown here is derived from an EMBL/GenBank/DDBJ whole genome shotgun (WGS) entry which is preliminary data.</text>
</comment>
<reference evidence="2 3" key="1">
    <citation type="submission" date="2021-03" db="EMBL/GenBank/DDBJ databases">
        <title>Sequencing the genomes of 1000 actinobacteria strains.</title>
        <authorList>
            <person name="Klenk H.-P."/>
        </authorList>
    </citation>
    <scope>NUCLEOTIDE SEQUENCE [LARGE SCALE GENOMIC DNA]</scope>
    <source>
        <strain evidence="2 3">DSM 45516</strain>
    </source>
</reference>